<evidence type="ECO:0000256" key="1">
    <source>
        <dbReference type="ARBA" id="ARBA00004141"/>
    </source>
</evidence>
<proteinExistence type="inferred from homology"/>
<evidence type="ECO:0000256" key="7">
    <source>
        <dbReference type="ARBA" id="ARBA00023136"/>
    </source>
</evidence>
<evidence type="ECO:0000256" key="8">
    <source>
        <dbReference type="RuleBase" id="RU363060"/>
    </source>
</evidence>
<dbReference type="SUPFAM" id="SSF81333">
    <property type="entry name" value="F1F0 ATP synthase subunit C"/>
    <property type="match status" value="1"/>
</dbReference>
<evidence type="ECO:0000313" key="11">
    <source>
        <dbReference type="Proteomes" id="UP000192578"/>
    </source>
</evidence>
<comment type="caution">
    <text evidence="8">Lacks conserved residue(s) required for the propagation of feature annotation.</text>
</comment>
<dbReference type="InterPro" id="IPR035921">
    <property type="entry name" value="F/V-ATP_Csub_sf"/>
</dbReference>
<dbReference type="GO" id="GO:0033179">
    <property type="term" value="C:proton-transporting V-type ATPase, V0 domain"/>
    <property type="evidence" value="ECO:0007669"/>
    <property type="project" value="InterPro"/>
</dbReference>
<evidence type="ECO:0000259" key="9">
    <source>
        <dbReference type="Pfam" id="PF00137"/>
    </source>
</evidence>
<dbReference type="Pfam" id="PF00137">
    <property type="entry name" value="ATP-synt_C"/>
    <property type="match status" value="1"/>
</dbReference>
<dbReference type="AlphaFoldDB" id="A0A9X6RNJ2"/>
<organism evidence="10 11">
    <name type="scientific">Hypsibius exemplaris</name>
    <name type="common">Freshwater tardigrade</name>
    <dbReference type="NCBI Taxonomy" id="2072580"/>
    <lineage>
        <taxon>Eukaryota</taxon>
        <taxon>Metazoa</taxon>
        <taxon>Ecdysozoa</taxon>
        <taxon>Tardigrada</taxon>
        <taxon>Eutardigrada</taxon>
        <taxon>Parachela</taxon>
        <taxon>Hypsibioidea</taxon>
        <taxon>Hypsibiidae</taxon>
        <taxon>Hypsibius</taxon>
    </lineage>
</organism>
<feature type="transmembrane region" description="Helical" evidence="8">
    <location>
        <begin position="37"/>
        <end position="65"/>
    </location>
</feature>
<keyword evidence="7 8" id="KW-0472">Membrane</keyword>
<keyword evidence="4 8" id="KW-0812">Transmembrane</keyword>
<comment type="function">
    <text evidence="8">Proton-conducting pore forming of the V0 complex of vacuolar(H+)-ATPase (V-ATPase), a multisubunit enzyme composed of a peripheral complex (V1) that hydrolyzes ATP and a membrane integral complex (V0) that translocates protons. V-ATPase is responsible for acidifying and maintaining the pH of intracellular compartments and in some cell types, is targeted to the plasma membrane, where it is responsible for acidifying the extracellular environment.</text>
</comment>
<dbReference type="Gene3D" id="1.20.120.610">
    <property type="entry name" value="lithium bound rotor ring of v- atpase"/>
    <property type="match status" value="1"/>
</dbReference>
<evidence type="ECO:0000256" key="6">
    <source>
        <dbReference type="ARBA" id="ARBA00023065"/>
    </source>
</evidence>
<comment type="subunit">
    <text evidence="8">V-ATPase is a heteromultimeric enzyme made up of two complexes: the ATP-hydrolytic V1 complex and the proton translocation V0 complex. The V1 complex consists of three catalytic AB heterodimers that form a heterohexamer, three peripheral stalks each consisting of EG heterodimers, one central rotor including subunits D and F, and the regulatory subunits C and H. The proton translocation complex V0 consists of the proton transport subunit a, a ring of proteolipid subunits c9c'', rotary subunit d, subunits e and f, and the accessory subunits.</text>
</comment>
<comment type="similarity">
    <text evidence="2 8">Belongs to the V-ATPase proteolipid subunit family.</text>
</comment>
<evidence type="ECO:0000256" key="3">
    <source>
        <dbReference type="ARBA" id="ARBA00022448"/>
    </source>
</evidence>
<evidence type="ECO:0000256" key="5">
    <source>
        <dbReference type="ARBA" id="ARBA00022989"/>
    </source>
</evidence>
<accession>A0A9X6RNJ2</accession>
<comment type="caution">
    <text evidence="10">The sequence shown here is derived from an EMBL/GenBank/DDBJ whole genome shotgun (WGS) entry which is preliminary data.</text>
</comment>
<dbReference type="Proteomes" id="UP000192578">
    <property type="component" value="Unassembled WGS sequence"/>
</dbReference>
<dbReference type="EMBL" id="MTYJ01000433">
    <property type="protein sequence ID" value="OWA54619.1"/>
    <property type="molecule type" value="Genomic_DNA"/>
</dbReference>
<dbReference type="InterPro" id="IPR000245">
    <property type="entry name" value="ATPase_proteolipid_csu"/>
</dbReference>
<sequence length="156" mass="16445">SFMHLGAGLSVGLSGLGAGFAVGIVGDCGVRGSAQQPRLFVCMILILIFAEVLGLYGMIVGLILATKTGGLQSSLHIAIAHRCLTAAAPFHKLLTAVLYRLLTAAHRAPPLHLQTLSPLLNRLLYRCYRCSPLLTAAHNPLLTAVPRAHSLAAHHS</sequence>
<comment type="subcellular location">
    <subcellularLocation>
        <location evidence="1">Membrane</location>
        <topology evidence="1">Multi-pass membrane protein</topology>
    </subcellularLocation>
</comment>
<dbReference type="PANTHER" id="PTHR10263">
    <property type="entry name" value="V-TYPE PROTON ATPASE PROTEOLIPID SUBUNIT"/>
    <property type="match status" value="1"/>
</dbReference>
<dbReference type="GO" id="GO:0046961">
    <property type="term" value="F:proton-transporting ATPase activity, rotational mechanism"/>
    <property type="evidence" value="ECO:0007669"/>
    <property type="project" value="InterPro"/>
</dbReference>
<keyword evidence="5 8" id="KW-1133">Transmembrane helix</keyword>
<keyword evidence="11" id="KW-1185">Reference proteome</keyword>
<keyword evidence="3 8" id="KW-0813">Transport</keyword>
<dbReference type="CDD" id="cd18176">
    <property type="entry name" value="ATP-synt_Vo_c_ATP6C_rpt2"/>
    <property type="match status" value="1"/>
</dbReference>
<evidence type="ECO:0000256" key="2">
    <source>
        <dbReference type="ARBA" id="ARBA00007296"/>
    </source>
</evidence>
<keyword evidence="6 8" id="KW-0406">Ion transport</keyword>
<protein>
    <recommendedName>
        <fullName evidence="9">V-ATPase proteolipid subunit C-like domain-containing protein</fullName>
    </recommendedName>
</protein>
<name>A0A9X6RNJ2_HYPEX</name>
<dbReference type="OrthoDB" id="1744869at2759"/>
<evidence type="ECO:0000313" key="10">
    <source>
        <dbReference type="EMBL" id="OWA54619.1"/>
    </source>
</evidence>
<dbReference type="PRINTS" id="PR00122">
    <property type="entry name" value="VACATPASE"/>
</dbReference>
<dbReference type="InterPro" id="IPR002379">
    <property type="entry name" value="ATPase_proteolipid_c-like_dom"/>
</dbReference>
<reference evidence="11" key="1">
    <citation type="submission" date="2017-01" db="EMBL/GenBank/DDBJ databases">
        <title>Comparative genomics of anhydrobiosis in the tardigrade Hypsibius dujardini.</title>
        <authorList>
            <person name="Yoshida Y."/>
            <person name="Koutsovoulos G."/>
            <person name="Laetsch D."/>
            <person name="Stevens L."/>
            <person name="Kumar S."/>
            <person name="Horikawa D."/>
            <person name="Ishino K."/>
            <person name="Komine S."/>
            <person name="Tomita M."/>
            <person name="Blaxter M."/>
            <person name="Arakawa K."/>
        </authorList>
    </citation>
    <scope>NUCLEOTIDE SEQUENCE [LARGE SCALE GENOMIC DNA]</scope>
    <source>
        <strain evidence="11">Z151</strain>
    </source>
</reference>
<feature type="domain" description="V-ATPase proteolipid subunit C-like" evidence="9">
    <location>
        <begin position="5"/>
        <end position="64"/>
    </location>
</feature>
<gene>
    <name evidence="10" type="ORF">BV898_19018</name>
</gene>
<evidence type="ECO:0000256" key="4">
    <source>
        <dbReference type="ARBA" id="ARBA00022692"/>
    </source>
</evidence>
<feature type="non-terminal residue" evidence="10">
    <location>
        <position position="1"/>
    </location>
</feature>